<dbReference type="AlphaFoldDB" id="A0A6F8YQ12"/>
<dbReference type="Proteomes" id="UP000503011">
    <property type="component" value="Chromosome"/>
</dbReference>
<evidence type="ECO:0000313" key="2">
    <source>
        <dbReference type="Proteomes" id="UP000503011"/>
    </source>
</evidence>
<organism evidence="1 2">
    <name type="scientific">Phytohabitans suffuscus</name>
    <dbReference type="NCBI Taxonomy" id="624315"/>
    <lineage>
        <taxon>Bacteria</taxon>
        <taxon>Bacillati</taxon>
        <taxon>Actinomycetota</taxon>
        <taxon>Actinomycetes</taxon>
        <taxon>Micromonosporales</taxon>
        <taxon>Micromonosporaceae</taxon>
    </lineage>
</organism>
<dbReference type="EMBL" id="AP022871">
    <property type="protein sequence ID" value="BCB88220.1"/>
    <property type="molecule type" value="Genomic_DNA"/>
</dbReference>
<dbReference type="RefSeq" id="WP_173159527.1">
    <property type="nucleotide sequence ID" value="NZ_AP022871.1"/>
</dbReference>
<keyword evidence="2" id="KW-1185">Reference proteome</keyword>
<sequence>MRHDRIHEDRGHRWHPPAGPAVVRALGIQLDLVSPGWTSETLALPGMDPATGTPAARVAQTYVDLVQGSANGDNIVPRQQI</sequence>
<reference evidence="1 2" key="2">
    <citation type="submission" date="2020-03" db="EMBL/GenBank/DDBJ databases">
        <authorList>
            <person name="Ichikawa N."/>
            <person name="Kimura A."/>
            <person name="Kitahashi Y."/>
            <person name="Uohara A."/>
        </authorList>
    </citation>
    <scope>NUCLEOTIDE SEQUENCE [LARGE SCALE GENOMIC DNA]</scope>
    <source>
        <strain evidence="1 2">NBRC 105367</strain>
    </source>
</reference>
<proteinExistence type="predicted"/>
<protein>
    <submittedName>
        <fullName evidence="1">Uncharacterized protein</fullName>
    </submittedName>
</protein>
<accession>A0A6F8YQ12</accession>
<evidence type="ECO:0000313" key="1">
    <source>
        <dbReference type="EMBL" id="BCB88220.1"/>
    </source>
</evidence>
<dbReference type="KEGG" id="psuu:Psuf_055330"/>
<reference evidence="1 2" key="1">
    <citation type="submission" date="2020-03" db="EMBL/GenBank/DDBJ databases">
        <title>Whole genome shotgun sequence of Phytohabitans suffuscus NBRC 105367.</title>
        <authorList>
            <person name="Komaki H."/>
            <person name="Tamura T."/>
        </authorList>
    </citation>
    <scope>NUCLEOTIDE SEQUENCE [LARGE SCALE GENOMIC DNA]</scope>
    <source>
        <strain evidence="1 2">NBRC 105367</strain>
    </source>
</reference>
<name>A0A6F8YQ12_9ACTN</name>
<gene>
    <name evidence="1" type="ORF">Psuf_055330</name>
</gene>